<dbReference type="InterPro" id="IPR051049">
    <property type="entry name" value="Dienelactone_hydrolase-like"/>
</dbReference>
<accession>D3BDY9</accession>
<evidence type="ECO:0000313" key="2">
    <source>
        <dbReference type="EMBL" id="EFA80120.1"/>
    </source>
</evidence>
<dbReference type="GeneID" id="31362423"/>
<dbReference type="EMBL" id="ADBJ01000031">
    <property type="protein sequence ID" value="EFA80120.1"/>
    <property type="molecule type" value="Genomic_DNA"/>
</dbReference>
<dbReference type="GO" id="GO:0016787">
    <property type="term" value="F:hydrolase activity"/>
    <property type="evidence" value="ECO:0007669"/>
    <property type="project" value="InterPro"/>
</dbReference>
<proteinExistence type="predicted"/>
<dbReference type="Proteomes" id="UP000001396">
    <property type="component" value="Unassembled WGS sequence"/>
</dbReference>
<organism evidence="2 3">
    <name type="scientific">Heterostelium pallidum (strain ATCC 26659 / Pp 5 / PN500)</name>
    <name type="common">Cellular slime mold</name>
    <name type="synonym">Polysphondylium pallidum</name>
    <dbReference type="NCBI Taxonomy" id="670386"/>
    <lineage>
        <taxon>Eukaryota</taxon>
        <taxon>Amoebozoa</taxon>
        <taxon>Evosea</taxon>
        <taxon>Eumycetozoa</taxon>
        <taxon>Dictyostelia</taxon>
        <taxon>Acytosteliales</taxon>
        <taxon>Acytosteliaceae</taxon>
        <taxon>Heterostelium</taxon>
    </lineage>
</organism>
<dbReference type="SUPFAM" id="SSF53474">
    <property type="entry name" value="alpha/beta-Hydrolases"/>
    <property type="match status" value="1"/>
</dbReference>
<gene>
    <name evidence="2" type="primary">cmbl</name>
    <name evidence="2" type="ORF">PPL_06942</name>
</gene>
<dbReference type="AlphaFoldDB" id="D3BDY9"/>
<dbReference type="PANTHER" id="PTHR46623">
    <property type="entry name" value="CARBOXYMETHYLENEBUTENOLIDASE-RELATED"/>
    <property type="match status" value="1"/>
</dbReference>
<dbReference type="OMA" id="EHTIEWY"/>
<dbReference type="FunCoup" id="D3BDY9">
    <property type="interactions" value="4"/>
</dbReference>
<dbReference type="PANTHER" id="PTHR46623:SF10">
    <property type="entry name" value="CARBOXYMETHYLENEBUTENOLIDASE HOMOLOG"/>
    <property type="match status" value="1"/>
</dbReference>
<keyword evidence="3" id="KW-1185">Reference proteome</keyword>
<reference evidence="2 3" key="1">
    <citation type="journal article" date="2011" name="Genome Res.">
        <title>Phylogeny-wide analysis of social amoeba genomes highlights ancient origins for complex intercellular communication.</title>
        <authorList>
            <person name="Heidel A.J."/>
            <person name="Lawal H.M."/>
            <person name="Felder M."/>
            <person name="Schilde C."/>
            <person name="Helps N.R."/>
            <person name="Tunggal B."/>
            <person name="Rivero F."/>
            <person name="John U."/>
            <person name="Schleicher M."/>
            <person name="Eichinger L."/>
            <person name="Platzer M."/>
            <person name="Noegel A.A."/>
            <person name="Schaap P."/>
            <person name="Gloeckner G."/>
        </authorList>
    </citation>
    <scope>NUCLEOTIDE SEQUENCE [LARGE SCALE GENOMIC DNA]</scope>
    <source>
        <strain evidence="3">ATCC 26659 / Pp 5 / PN500</strain>
    </source>
</reference>
<feature type="domain" description="Dienelactone hydrolase" evidence="1">
    <location>
        <begin position="15"/>
        <end position="252"/>
    </location>
</feature>
<sequence>MPYIDLEMDDGLVCDAYYALPEGDLGGKKAPAVLFFMDAIGLRPYLEEMANRIAKQGYFVLQPNLYYRSGRAPLIPNLSDFLSAPEKRPLLFQQLQPIMSAFTPAAIHADTPKYLKFIDSQECVESGSAVGITGYCMGGTNATRIASSFPERFAALGSWHAGRLVTDAENSVHLGLGSLKAECYFGHADNDANMTPEQIKTLEQTLDAHHIKYTSIKYENAPHGYTMKDTPMYQEAATEAHWSALLSLFNRTLKK</sequence>
<dbReference type="RefSeq" id="XP_020432240.1">
    <property type="nucleotide sequence ID" value="XM_020577792.1"/>
</dbReference>
<evidence type="ECO:0000259" key="1">
    <source>
        <dbReference type="Pfam" id="PF01738"/>
    </source>
</evidence>
<dbReference type="InParanoid" id="D3BDY9"/>
<dbReference type="Gene3D" id="3.40.50.1820">
    <property type="entry name" value="alpha/beta hydrolase"/>
    <property type="match status" value="1"/>
</dbReference>
<dbReference type="STRING" id="670386.D3BDY9"/>
<evidence type="ECO:0000313" key="3">
    <source>
        <dbReference type="Proteomes" id="UP000001396"/>
    </source>
</evidence>
<comment type="caution">
    <text evidence="2">The sequence shown here is derived from an EMBL/GenBank/DDBJ whole genome shotgun (WGS) entry which is preliminary data.</text>
</comment>
<dbReference type="InterPro" id="IPR029058">
    <property type="entry name" value="AB_hydrolase_fold"/>
</dbReference>
<name>D3BDY9_HETP5</name>
<protein>
    <submittedName>
        <fullName evidence="2">Carboxymethylenebutenolidase like protein</fullName>
    </submittedName>
</protein>
<dbReference type="Pfam" id="PF01738">
    <property type="entry name" value="DLH"/>
    <property type="match status" value="1"/>
</dbReference>
<dbReference type="InterPro" id="IPR002925">
    <property type="entry name" value="Dienelactn_hydro"/>
</dbReference>